<dbReference type="Gramene" id="TRITD2Av1G007360.1">
    <property type="protein sequence ID" value="TRITD2Av1G007360.1"/>
    <property type="gene ID" value="TRITD2Av1G007360"/>
</dbReference>
<evidence type="ECO:0000259" key="7">
    <source>
        <dbReference type="Pfam" id="PF18052"/>
    </source>
</evidence>
<dbReference type="Gene3D" id="3.40.50.300">
    <property type="entry name" value="P-loop containing nucleotide triphosphate hydrolases"/>
    <property type="match status" value="1"/>
</dbReference>
<dbReference type="Pfam" id="PF00931">
    <property type="entry name" value="NB-ARC"/>
    <property type="match status" value="1"/>
</dbReference>
<dbReference type="InterPro" id="IPR002182">
    <property type="entry name" value="NB-ARC"/>
</dbReference>
<evidence type="ECO:0000259" key="6">
    <source>
        <dbReference type="Pfam" id="PF00931"/>
    </source>
</evidence>
<name>A0A9R1R191_TRITD</name>
<feature type="domain" description="NB-ARC" evidence="6">
    <location>
        <begin position="156"/>
        <end position="248"/>
    </location>
</feature>
<dbReference type="Pfam" id="PF18052">
    <property type="entry name" value="Rx_N"/>
    <property type="match status" value="1"/>
</dbReference>
<dbReference type="AlphaFoldDB" id="A0A9R1R191"/>
<dbReference type="Gene3D" id="1.20.5.4130">
    <property type="match status" value="1"/>
</dbReference>
<evidence type="ECO:0000256" key="4">
    <source>
        <dbReference type="ARBA" id="ARBA00022741"/>
    </source>
</evidence>
<evidence type="ECO:0000256" key="1">
    <source>
        <dbReference type="ARBA" id="ARBA00008894"/>
    </source>
</evidence>
<keyword evidence="9" id="KW-1185">Reference proteome</keyword>
<gene>
    <name evidence="8" type="ORF">TRITD_2Av1G007360</name>
</gene>
<keyword evidence="4" id="KW-0547">Nucleotide-binding</keyword>
<accession>A0A9R1R191</accession>
<evidence type="ECO:0000256" key="5">
    <source>
        <dbReference type="ARBA" id="ARBA00022821"/>
    </source>
</evidence>
<dbReference type="GO" id="GO:0043531">
    <property type="term" value="F:ADP binding"/>
    <property type="evidence" value="ECO:0007669"/>
    <property type="project" value="InterPro"/>
</dbReference>
<evidence type="ECO:0000256" key="2">
    <source>
        <dbReference type="ARBA" id="ARBA00022614"/>
    </source>
</evidence>
<dbReference type="GO" id="GO:0006952">
    <property type="term" value="P:defense response"/>
    <property type="evidence" value="ECO:0007669"/>
    <property type="project" value="UniProtKB-KW"/>
</dbReference>
<evidence type="ECO:0000313" key="9">
    <source>
        <dbReference type="Proteomes" id="UP000324705"/>
    </source>
</evidence>
<organism evidence="8 9">
    <name type="scientific">Triticum turgidum subsp. durum</name>
    <name type="common">Durum wheat</name>
    <name type="synonym">Triticum durum</name>
    <dbReference type="NCBI Taxonomy" id="4567"/>
    <lineage>
        <taxon>Eukaryota</taxon>
        <taxon>Viridiplantae</taxon>
        <taxon>Streptophyta</taxon>
        <taxon>Embryophyta</taxon>
        <taxon>Tracheophyta</taxon>
        <taxon>Spermatophyta</taxon>
        <taxon>Magnoliopsida</taxon>
        <taxon>Liliopsida</taxon>
        <taxon>Poales</taxon>
        <taxon>Poaceae</taxon>
        <taxon>BOP clade</taxon>
        <taxon>Pooideae</taxon>
        <taxon>Triticodae</taxon>
        <taxon>Triticeae</taxon>
        <taxon>Triticinae</taxon>
        <taxon>Triticum</taxon>
    </lineage>
</organism>
<dbReference type="InterPro" id="IPR041118">
    <property type="entry name" value="Rx_N"/>
</dbReference>
<comment type="similarity">
    <text evidence="1">Belongs to the disease resistance NB-LRR family.</text>
</comment>
<evidence type="ECO:0000256" key="3">
    <source>
        <dbReference type="ARBA" id="ARBA00022737"/>
    </source>
</evidence>
<dbReference type="EMBL" id="LT934113">
    <property type="protein sequence ID" value="VAH24784.1"/>
    <property type="molecule type" value="Genomic_DNA"/>
</dbReference>
<dbReference type="InterPro" id="IPR027417">
    <property type="entry name" value="P-loop_NTPase"/>
</dbReference>
<evidence type="ECO:0008006" key="10">
    <source>
        <dbReference type="Google" id="ProtNLM"/>
    </source>
</evidence>
<sequence>MPAGTLLVVGGWVFSPIIKELIGEVRSLLSSKYSSFKHLAKHLRQLVDVLEEMTTTVETVQQQGQLRRADDDVSAGGGTDNWVGRLVDAIHDVRSVLDDFTYDDIVKSNLRDNKVAQVAHSVARAGRRLIGRDKKREYGRLVWALLNVSDEPSSSSSNKNVVAVIGHSGTGKTTIARRAWHDKSINNKHFDLMVWASVPYMFTQTDLLTEIWRSIPGSSGVDEKCPATEMSFGMLQQAVQGLVASRRYSLRSELLVLDLSRYGCI</sequence>
<feature type="domain" description="Disease resistance N-terminal" evidence="7">
    <location>
        <begin position="18"/>
        <end position="108"/>
    </location>
</feature>
<reference evidence="8 9" key="1">
    <citation type="submission" date="2017-09" db="EMBL/GenBank/DDBJ databases">
        <authorList>
            <consortium name="International Durum Wheat Genome Sequencing Consortium (IDWGSC)"/>
            <person name="Milanesi L."/>
        </authorList>
    </citation>
    <scope>NUCLEOTIDE SEQUENCE [LARGE SCALE GENOMIC DNA]</scope>
    <source>
        <strain evidence="9">cv. Svevo</strain>
    </source>
</reference>
<evidence type="ECO:0000313" key="8">
    <source>
        <dbReference type="EMBL" id="VAH24784.1"/>
    </source>
</evidence>
<proteinExistence type="inferred from homology"/>
<keyword evidence="2" id="KW-0433">Leucine-rich repeat</keyword>
<dbReference type="SUPFAM" id="SSF52540">
    <property type="entry name" value="P-loop containing nucleoside triphosphate hydrolases"/>
    <property type="match status" value="1"/>
</dbReference>
<dbReference type="Proteomes" id="UP000324705">
    <property type="component" value="Chromosome 2A"/>
</dbReference>
<keyword evidence="3" id="KW-0677">Repeat</keyword>
<keyword evidence="5" id="KW-0611">Plant defense</keyword>
<dbReference type="OMA" id="RRAINDH"/>
<protein>
    <recommendedName>
        <fullName evidence="10">NB-ARC domain-containing protein</fullName>
    </recommendedName>
</protein>